<keyword evidence="1" id="KW-0732">Signal</keyword>
<evidence type="ECO:0000256" key="1">
    <source>
        <dbReference type="SAM" id="SignalP"/>
    </source>
</evidence>
<evidence type="ECO:0000313" key="2">
    <source>
        <dbReference type="EMBL" id="SHG50000.1"/>
    </source>
</evidence>
<evidence type="ECO:0000313" key="3">
    <source>
        <dbReference type="Proteomes" id="UP000184532"/>
    </source>
</evidence>
<keyword evidence="3" id="KW-1185">Reference proteome</keyword>
<name>A0A1M5KBK4_9FLAO</name>
<reference evidence="3" key="1">
    <citation type="submission" date="2016-11" db="EMBL/GenBank/DDBJ databases">
        <authorList>
            <person name="Varghese N."/>
            <person name="Submissions S."/>
        </authorList>
    </citation>
    <scope>NUCLEOTIDE SEQUENCE [LARGE SCALE GENOMIC DNA]</scope>
    <source>
        <strain evidence="3">DSM 22638</strain>
    </source>
</reference>
<dbReference type="SUPFAM" id="SSF101898">
    <property type="entry name" value="NHL repeat"/>
    <property type="match status" value="1"/>
</dbReference>
<proteinExistence type="predicted"/>
<dbReference type="Proteomes" id="UP000184532">
    <property type="component" value="Unassembled WGS sequence"/>
</dbReference>
<organism evidence="2 3">
    <name type="scientific">Flagellimonas flava</name>
    <dbReference type="NCBI Taxonomy" id="570519"/>
    <lineage>
        <taxon>Bacteria</taxon>
        <taxon>Pseudomonadati</taxon>
        <taxon>Bacteroidota</taxon>
        <taxon>Flavobacteriia</taxon>
        <taxon>Flavobacteriales</taxon>
        <taxon>Flavobacteriaceae</taxon>
        <taxon>Flagellimonas</taxon>
    </lineage>
</organism>
<evidence type="ECO:0008006" key="4">
    <source>
        <dbReference type="Google" id="ProtNLM"/>
    </source>
</evidence>
<protein>
    <recommendedName>
        <fullName evidence="4">SdiA-regulated</fullName>
    </recommendedName>
</protein>
<dbReference type="AlphaFoldDB" id="A0A1M5KBK4"/>
<dbReference type="RefSeq" id="WP_073177892.1">
    <property type="nucleotide sequence ID" value="NZ_FQWL01000002.1"/>
</dbReference>
<feature type="chain" id="PRO_5012454686" description="SdiA-regulated" evidence="1">
    <location>
        <begin position="18"/>
        <end position="286"/>
    </location>
</feature>
<dbReference type="EMBL" id="FQWL01000002">
    <property type="protein sequence ID" value="SHG50000.1"/>
    <property type="molecule type" value="Genomic_DNA"/>
</dbReference>
<gene>
    <name evidence="2" type="ORF">SAMN04488116_1482</name>
</gene>
<feature type="signal peptide" evidence="1">
    <location>
        <begin position="1"/>
        <end position="17"/>
    </location>
</feature>
<sequence length="286" mass="32347">MNKLSLLLLLIAIQACAQKPYYGDYTLLGKLPAKLNEVSGVETAGDSTLWVIEDNGNKDKVYMVNLKGKLVRELKVDHAKNHDWEDLAQDKAGNLYIGDFGNNANARKNLKIYKLSKPFAKKGGEIDAEKIEFQYPEQKEFPPKKSNLRFDCEAFFHHKGSLFLITKDRSRPYHGKAYVYKIPDTKGEYTAQLVGEFVSCTDTQFCSITGADISPDGKKVALLGSGYIWLFTNFDSDDFTKGTKRTIDVKHRTQQESICFLDDNTIIVADEQSKTKGRHLYSYSLD</sequence>
<accession>A0A1M5KBK4</accession>
<dbReference type="PROSITE" id="PS51257">
    <property type="entry name" value="PROKAR_LIPOPROTEIN"/>
    <property type="match status" value="1"/>
</dbReference>
<dbReference type="STRING" id="570519.SAMN04488116_1482"/>